<feature type="transmembrane region" description="Helical" evidence="1">
    <location>
        <begin position="223"/>
        <end position="244"/>
    </location>
</feature>
<evidence type="ECO:0000256" key="1">
    <source>
        <dbReference type="SAM" id="Phobius"/>
    </source>
</evidence>
<feature type="transmembrane region" description="Helical" evidence="1">
    <location>
        <begin position="376"/>
        <end position="396"/>
    </location>
</feature>
<dbReference type="OrthoDB" id="5984008at2759"/>
<evidence type="ECO:0008006" key="4">
    <source>
        <dbReference type="Google" id="ProtNLM"/>
    </source>
</evidence>
<keyword evidence="1" id="KW-0812">Transmembrane</keyword>
<dbReference type="STRING" id="1754190.A0A1Y2AJ88"/>
<gene>
    <name evidence="2" type="ORF">LY90DRAFT_676030</name>
</gene>
<keyword evidence="3" id="KW-1185">Reference proteome</keyword>
<reference evidence="2 3" key="1">
    <citation type="submission" date="2016-08" db="EMBL/GenBank/DDBJ databases">
        <title>A Parts List for Fungal Cellulosomes Revealed by Comparative Genomics.</title>
        <authorList>
            <consortium name="DOE Joint Genome Institute"/>
            <person name="Haitjema C.H."/>
            <person name="Gilmore S.P."/>
            <person name="Henske J.K."/>
            <person name="Solomon K.V."/>
            <person name="De Groot R."/>
            <person name="Kuo A."/>
            <person name="Mondo S.J."/>
            <person name="Salamov A.A."/>
            <person name="Labutti K."/>
            <person name="Zhao Z."/>
            <person name="Chiniquy J."/>
            <person name="Barry K."/>
            <person name="Brewer H.M."/>
            <person name="Purvine S.O."/>
            <person name="Wright A.T."/>
            <person name="Boxma B."/>
            <person name="Van Alen T."/>
            <person name="Hackstein J.H."/>
            <person name="Baker S.E."/>
            <person name="Grigoriev I.V."/>
            <person name="O'Malley M.A."/>
        </authorList>
    </citation>
    <scope>NUCLEOTIDE SEQUENCE [LARGE SCALE GENOMIC DNA]</scope>
    <source>
        <strain evidence="2 3">G1</strain>
    </source>
</reference>
<evidence type="ECO:0000313" key="2">
    <source>
        <dbReference type="EMBL" id="ORY22005.1"/>
    </source>
</evidence>
<feature type="transmembrane region" description="Helical" evidence="1">
    <location>
        <begin position="408"/>
        <end position="429"/>
    </location>
</feature>
<name>A0A1Y2AJ88_9FUNG</name>
<keyword evidence="1" id="KW-1133">Transmembrane helix</keyword>
<proteinExistence type="predicted"/>
<dbReference type="Gene3D" id="3.40.190.10">
    <property type="entry name" value="Periplasmic binding protein-like II"/>
    <property type="match status" value="2"/>
</dbReference>
<feature type="transmembrane region" description="Helical" evidence="1">
    <location>
        <begin position="349"/>
        <end position="369"/>
    </location>
</feature>
<dbReference type="AlphaFoldDB" id="A0A1Y2AJ88"/>
<protein>
    <recommendedName>
        <fullName evidence="4">G-protein coupled receptors family 3 profile domain-containing protein</fullName>
    </recommendedName>
</protein>
<keyword evidence="1" id="KW-0472">Membrane</keyword>
<feature type="transmembrane region" description="Helical" evidence="1">
    <location>
        <begin position="189"/>
        <end position="211"/>
    </location>
</feature>
<accession>A0A1Y2AJ88</accession>
<dbReference type="Proteomes" id="UP000193920">
    <property type="component" value="Unassembled WGS sequence"/>
</dbReference>
<dbReference type="EMBL" id="MCOG01000254">
    <property type="protein sequence ID" value="ORY22005.1"/>
    <property type="molecule type" value="Genomic_DNA"/>
</dbReference>
<dbReference type="SUPFAM" id="SSF53850">
    <property type="entry name" value="Periplasmic binding protein-like II"/>
    <property type="match status" value="1"/>
</dbReference>
<comment type="caution">
    <text evidence="2">The sequence shown here is derived from an EMBL/GenBank/DDBJ whole genome shotgun (WGS) entry which is preliminary data.</text>
</comment>
<feature type="transmembrane region" description="Helical" evidence="1">
    <location>
        <begin position="296"/>
        <end position="315"/>
    </location>
</feature>
<evidence type="ECO:0000313" key="3">
    <source>
        <dbReference type="Proteomes" id="UP000193920"/>
    </source>
</evidence>
<sequence length="543" mass="63431">MIKKIKNSISSDEEFKSNLELSFMRLLDGKALFLRSWFFFESILNTPSFIRSPLPGFKKGISASTIAGYNIGISNYINDIDEKKAAILAFQFMTSLEIQKEYFKNGILIPGIFSIYKDKSLCPYLSCEIFEYLQLYGRPSNKTNNYEIYIEKFSDYIREFLYENKTAAEILLKIDDITSIYSINPRKSIIGIIFALLIFFISSLMLISFIFPFKENFSPFFKFISLEFWFLSVVGSIVILNVGFTYMGKISTAKCHISLILISYGYTLNYIPILHKLITNFQSSNNFVIWVSKHKYIFFSFFFVLDTIISLLSLLDQYNIKTLYINEGKNFQKCNISYKLDYFFTNSLMLIKIIEILIILLFIFIEWNLKVTKYDIKFIVSAIYVDILVFFINFAINYSNINNYISHFIIQMGIVFIMSISNYFFLYGYRLFFAFLNKKNVKSVLINNINKNFIEKDDDYSKSIHKTDYDSSSNSHEVDNDVTYQSYNKNENSTKSNFGEYSSIHGKSLLAKIIDYHYITESDELYEKNTVNGNFTDSAQNTK</sequence>
<organism evidence="2 3">
    <name type="scientific">Neocallimastix californiae</name>
    <dbReference type="NCBI Taxonomy" id="1754190"/>
    <lineage>
        <taxon>Eukaryota</taxon>
        <taxon>Fungi</taxon>
        <taxon>Fungi incertae sedis</taxon>
        <taxon>Chytridiomycota</taxon>
        <taxon>Chytridiomycota incertae sedis</taxon>
        <taxon>Neocallimastigomycetes</taxon>
        <taxon>Neocallimastigales</taxon>
        <taxon>Neocallimastigaceae</taxon>
        <taxon>Neocallimastix</taxon>
    </lineage>
</organism>